<evidence type="ECO:0000313" key="1">
    <source>
        <dbReference type="EMBL" id="KAK3363744.1"/>
    </source>
</evidence>
<organism evidence="1 2">
    <name type="scientific">Lasiosphaeria hispida</name>
    <dbReference type="NCBI Taxonomy" id="260671"/>
    <lineage>
        <taxon>Eukaryota</taxon>
        <taxon>Fungi</taxon>
        <taxon>Dikarya</taxon>
        <taxon>Ascomycota</taxon>
        <taxon>Pezizomycotina</taxon>
        <taxon>Sordariomycetes</taxon>
        <taxon>Sordariomycetidae</taxon>
        <taxon>Sordariales</taxon>
        <taxon>Lasiosphaeriaceae</taxon>
        <taxon>Lasiosphaeria</taxon>
    </lineage>
</organism>
<accession>A0AAJ0HW80</accession>
<keyword evidence="2" id="KW-1185">Reference proteome</keyword>
<gene>
    <name evidence="1" type="ORF">B0T25DRAFT_53445</name>
</gene>
<name>A0AAJ0HW80_9PEZI</name>
<reference evidence="1" key="2">
    <citation type="submission" date="2023-06" db="EMBL/GenBank/DDBJ databases">
        <authorList>
            <consortium name="Lawrence Berkeley National Laboratory"/>
            <person name="Haridas S."/>
            <person name="Hensen N."/>
            <person name="Bonometti L."/>
            <person name="Westerberg I."/>
            <person name="Brannstrom I.O."/>
            <person name="Guillou S."/>
            <person name="Cros-Aarteil S."/>
            <person name="Calhoun S."/>
            <person name="Kuo A."/>
            <person name="Mondo S."/>
            <person name="Pangilinan J."/>
            <person name="Riley R."/>
            <person name="Labutti K."/>
            <person name="Andreopoulos B."/>
            <person name="Lipzen A."/>
            <person name="Chen C."/>
            <person name="Yanf M."/>
            <person name="Daum C."/>
            <person name="Ng V."/>
            <person name="Clum A."/>
            <person name="Steindorff A."/>
            <person name="Ohm R."/>
            <person name="Martin F."/>
            <person name="Silar P."/>
            <person name="Natvig D."/>
            <person name="Lalanne C."/>
            <person name="Gautier V."/>
            <person name="Ament-Velasquez S.L."/>
            <person name="Kruys A."/>
            <person name="Hutchinson M.I."/>
            <person name="Powell A.J."/>
            <person name="Barry K."/>
            <person name="Miller A.N."/>
            <person name="Grigoriev I.V."/>
            <person name="Debuchy R."/>
            <person name="Gladieux P."/>
            <person name="Thoren M.H."/>
            <person name="Johannesson H."/>
        </authorList>
    </citation>
    <scope>NUCLEOTIDE SEQUENCE</scope>
    <source>
        <strain evidence="1">CBS 955.72</strain>
    </source>
</reference>
<reference evidence="1" key="1">
    <citation type="journal article" date="2023" name="Mol. Phylogenet. Evol.">
        <title>Genome-scale phylogeny and comparative genomics of the fungal order Sordariales.</title>
        <authorList>
            <person name="Hensen N."/>
            <person name="Bonometti L."/>
            <person name="Westerberg I."/>
            <person name="Brannstrom I.O."/>
            <person name="Guillou S."/>
            <person name="Cros-Aarteil S."/>
            <person name="Calhoun S."/>
            <person name="Haridas S."/>
            <person name="Kuo A."/>
            <person name="Mondo S."/>
            <person name="Pangilinan J."/>
            <person name="Riley R."/>
            <person name="LaButti K."/>
            <person name="Andreopoulos B."/>
            <person name="Lipzen A."/>
            <person name="Chen C."/>
            <person name="Yan M."/>
            <person name="Daum C."/>
            <person name="Ng V."/>
            <person name="Clum A."/>
            <person name="Steindorff A."/>
            <person name="Ohm R.A."/>
            <person name="Martin F."/>
            <person name="Silar P."/>
            <person name="Natvig D.O."/>
            <person name="Lalanne C."/>
            <person name="Gautier V."/>
            <person name="Ament-Velasquez S.L."/>
            <person name="Kruys A."/>
            <person name="Hutchinson M.I."/>
            <person name="Powell A.J."/>
            <person name="Barry K."/>
            <person name="Miller A.N."/>
            <person name="Grigoriev I.V."/>
            <person name="Debuchy R."/>
            <person name="Gladieux P."/>
            <person name="Hiltunen Thoren M."/>
            <person name="Johannesson H."/>
        </authorList>
    </citation>
    <scope>NUCLEOTIDE SEQUENCE</scope>
    <source>
        <strain evidence="1">CBS 955.72</strain>
    </source>
</reference>
<comment type="caution">
    <text evidence="1">The sequence shown here is derived from an EMBL/GenBank/DDBJ whole genome shotgun (WGS) entry which is preliminary data.</text>
</comment>
<proteinExistence type="predicted"/>
<protein>
    <submittedName>
        <fullName evidence="1">Uncharacterized protein</fullName>
    </submittedName>
</protein>
<sequence length="364" mass="40385">MKHARGSHSSSRDLVSTIRVELQHPAGSVPDMDIRVRVERRATSVEVAGDTVTAEDDGGICRMERAGPGWMMENPSIAIVEAKRVFKEFCFSEKTGDYIPVISNENLAQYVGEAVITWKGNPGRFQDGIFLIAATSSFVRFIHFRFGQDYMDYLNIEDEDAQKEFVIGRDAFVFMRSTKFFNLQSSEGRRAALCHIFALLRWHDKKDGSQQGAGIGESLHPMAEFASALVELAAAGAKVGGSLYHLIHTIKDAPSEFLALSDEITDFRSILSRLLDITASEDTIAIGGGQVEDLNKMRLRGEQIVAEIEVLVAKVRKEGRAGEKKGGTVRKVQWLRHIGQADKLRERLRAQKTTICNVVALGIM</sequence>
<dbReference type="EMBL" id="JAUIQD010000001">
    <property type="protein sequence ID" value="KAK3363744.1"/>
    <property type="molecule type" value="Genomic_DNA"/>
</dbReference>
<dbReference type="Proteomes" id="UP001275084">
    <property type="component" value="Unassembled WGS sequence"/>
</dbReference>
<dbReference type="AlphaFoldDB" id="A0AAJ0HW80"/>
<evidence type="ECO:0000313" key="2">
    <source>
        <dbReference type="Proteomes" id="UP001275084"/>
    </source>
</evidence>